<protein>
    <submittedName>
        <fullName evidence="6">MFS transporter</fullName>
    </submittedName>
</protein>
<evidence type="ECO:0000256" key="2">
    <source>
        <dbReference type="ARBA" id="ARBA00022989"/>
    </source>
</evidence>
<keyword evidence="2 4" id="KW-1133">Transmembrane helix</keyword>
<feature type="transmembrane region" description="Helical" evidence="4">
    <location>
        <begin position="278"/>
        <end position="296"/>
    </location>
</feature>
<dbReference type="InterPro" id="IPR036259">
    <property type="entry name" value="MFS_trans_sf"/>
</dbReference>
<gene>
    <name evidence="6" type="ORF">FAZ21_00075</name>
</gene>
<accession>A0A4U0QBJ1</accession>
<feature type="domain" description="Major facilitator superfamily (MFS) profile" evidence="5">
    <location>
        <begin position="208"/>
        <end position="398"/>
    </location>
</feature>
<feature type="transmembrane region" description="Helical" evidence="4">
    <location>
        <begin position="164"/>
        <end position="186"/>
    </location>
</feature>
<feature type="transmembrane region" description="Helical" evidence="4">
    <location>
        <begin position="341"/>
        <end position="359"/>
    </location>
</feature>
<dbReference type="PANTHER" id="PTHR23534:SF1">
    <property type="entry name" value="MAJOR FACILITATOR SUPERFAMILY PROTEIN"/>
    <property type="match status" value="1"/>
</dbReference>
<evidence type="ECO:0000313" key="6">
    <source>
        <dbReference type="EMBL" id="TJZ78727.1"/>
    </source>
</evidence>
<keyword evidence="1 4" id="KW-0812">Transmembrane</keyword>
<feature type="transmembrane region" description="Helical" evidence="4">
    <location>
        <begin position="75"/>
        <end position="95"/>
    </location>
</feature>
<dbReference type="InterPro" id="IPR020846">
    <property type="entry name" value="MFS_dom"/>
</dbReference>
<name>A0A4U0QBJ1_9NEIS</name>
<reference evidence="6 7" key="1">
    <citation type="submission" date="2019-04" db="EMBL/GenBank/DDBJ databases">
        <title>Chitiniphilus eburnea sp. nov., a novel chitinolytic bacterium isolated from aquaculture sludge.</title>
        <authorList>
            <person name="Sheng M."/>
        </authorList>
    </citation>
    <scope>NUCLEOTIDE SEQUENCE [LARGE SCALE GENOMIC DNA]</scope>
    <source>
        <strain evidence="6 7">HX-2-15</strain>
    </source>
</reference>
<dbReference type="GO" id="GO:0022857">
    <property type="term" value="F:transmembrane transporter activity"/>
    <property type="evidence" value="ECO:0007669"/>
    <property type="project" value="InterPro"/>
</dbReference>
<feature type="transmembrane region" description="Helical" evidence="4">
    <location>
        <begin position="302"/>
        <end position="320"/>
    </location>
</feature>
<evidence type="ECO:0000259" key="5">
    <source>
        <dbReference type="PROSITE" id="PS50850"/>
    </source>
</evidence>
<feature type="transmembrane region" description="Helical" evidence="4">
    <location>
        <begin position="135"/>
        <end position="158"/>
    </location>
</feature>
<comment type="caution">
    <text evidence="6">The sequence shown here is derived from an EMBL/GenBank/DDBJ whole genome shotgun (WGS) entry which is preliminary data.</text>
</comment>
<keyword evidence="7" id="KW-1185">Reference proteome</keyword>
<feature type="transmembrane region" description="Helical" evidence="4">
    <location>
        <begin position="43"/>
        <end position="63"/>
    </location>
</feature>
<dbReference type="PROSITE" id="PS50850">
    <property type="entry name" value="MFS"/>
    <property type="match status" value="1"/>
</dbReference>
<dbReference type="EMBL" id="SUMF01000001">
    <property type="protein sequence ID" value="TJZ78727.1"/>
    <property type="molecule type" value="Genomic_DNA"/>
</dbReference>
<evidence type="ECO:0000256" key="1">
    <source>
        <dbReference type="ARBA" id="ARBA00022692"/>
    </source>
</evidence>
<dbReference type="RefSeq" id="WP_136771243.1">
    <property type="nucleotide sequence ID" value="NZ_SUMF01000001.1"/>
</dbReference>
<keyword evidence="3 4" id="KW-0472">Membrane</keyword>
<dbReference type="InterPro" id="IPR011701">
    <property type="entry name" value="MFS"/>
</dbReference>
<feature type="transmembrane region" description="Helical" evidence="4">
    <location>
        <begin position="365"/>
        <end position="385"/>
    </location>
</feature>
<dbReference type="PANTHER" id="PTHR23534">
    <property type="entry name" value="MFS PERMEASE"/>
    <property type="match status" value="1"/>
</dbReference>
<evidence type="ECO:0000313" key="7">
    <source>
        <dbReference type="Proteomes" id="UP000310016"/>
    </source>
</evidence>
<evidence type="ECO:0000256" key="4">
    <source>
        <dbReference type="SAM" id="Phobius"/>
    </source>
</evidence>
<proteinExistence type="predicted"/>
<dbReference type="SUPFAM" id="SSF103473">
    <property type="entry name" value="MFS general substrate transporter"/>
    <property type="match status" value="1"/>
</dbReference>
<dbReference type="Gene3D" id="1.20.1250.20">
    <property type="entry name" value="MFS general substrate transporter like domains"/>
    <property type="match status" value="1"/>
</dbReference>
<organism evidence="6 7">
    <name type="scientific">Chitiniphilus eburneus</name>
    <dbReference type="NCBI Taxonomy" id="2571148"/>
    <lineage>
        <taxon>Bacteria</taxon>
        <taxon>Pseudomonadati</taxon>
        <taxon>Pseudomonadota</taxon>
        <taxon>Betaproteobacteria</taxon>
        <taxon>Neisseriales</taxon>
        <taxon>Chitinibacteraceae</taxon>
        <taxon>Chitiniphilus</taxon>
    </lineage>
</organism>
<dbReference type="Pfam" id="PF07690">
    <property type="entry name" value="MFS_1"/>
    <property type="match status" value="1"/>
</dbReference>
<dbReference type="AlphaFoldDB" id="A0A4U0QBJ1"/>
<feature type="transmembrane region" description="Helical" evidence="4">
    <location>
        <begin position="207"/>
        <end position="232"/>
    </location>
</feature>
<dbReference type="OrthoDB" id="8558006at2"/>
<sequence>MKPAFARQNAWLLGLCQFCYMAATATGISFSGLVGARLAPWPALATVPYLLITASTALATLVVPRLIARLGYRKVFALGAVIGLLGGMTCVAALFAQSFALFCLAAPLQGFYQATSLYYRYAAAESAPDAHKGSAMAWVLSGGILAAFAGPLLGGYAVDRIPGVLYAGSFIGMALMALLALLPLALTRLPAPPPVVAAAERPRWRDVLAAPPAMGGILACAGGYALMMFMMVASPLAIAGCGFTPVHAASVIQWHMLGMFAPSLITGRLIARFGAPRIAVAGGLLNLVACVMALAGLTLNHFHLSLLLVGLGWNLMYMGGSTLIAQSPPAARARLQSANELFTFCLVALAAGLAGWVYQALGWYAVARIALGLTLGLGVAALWLTRRPWAGIARREAA</sequence>
<evidence type="ECO:0000256" key="3">
    <source>
        <dbReference type="ARBA" id="ARBA00023136"/>
    </source>
</evidence>
<dbReference type="Proteomes" id="UP000310016">
    <property type="component" value="Unassembled WGS sequence"/>
</dbReference>